<dbReference type="KEGG" id="cal:CAALFM_C208260WA"/>
<dbReference type="CGD" id="CAL0000176806">
    <property type="gene designation" value="orf19.9765"/>
</dbReference>
<dbReference type="eggNOG" id="ENOG502RQBH">
    <property type="taxonomic scope" value="Eukaryota"/>
</dbReference>
<keyword evidence="4" id="KW-1185">Reference proteome</keyword>
<reference evidence="3 4" key="2">
    <citation type="journal article" date="2007" name="Genome Biol.">
        <title>Assembly of the Candida albicans genome into sixteen supercontigs aligned on the eight chromosomes.</title>
        <authorList>
            <person name="van het Hoog M."/>
            <person name="Rast T.J."/>
            <person name="Martchenko M."/>
            <person name="Grindle S."/>
            <person name="Dignard D."/>
            <person name="Hogues H."/>
            <person name="Cuomo C."/>
            <person name="Berriman M."/>
            <person name="Scherer S."/>
            <person name="Magee B.B."/>
            <person name="Whiteway M."/>
            <person name="Chibana H."/>
            <person name="Nantel A."/>
            <person name="Magee P.T."/>
        </authorList>
    </citation>
    <scope>GENOME REANNOTATION</scope>
    <source>
        <strain evidence="4">SC5314 / ATCC MYA-2876</strain>
    </source>
</reference>
<dbReference type="EMBL" id="CP017624">
    <property type="protein sequence ID" value="AOW27817.1"/>
    <property type="molecule type" value="Genomic_DNA"/>
</dbReference>
<gene>
    <name evidence="3" type="ordered locus">CAALFM_C208260WA</name>
    <name evidence="2" type="ordered locus">orf19.9765</name>
</gene>
<dbReference type="RefSeq" id="XP_716060.2">
    <property type="nucleotide sequence ID" value="XM_710967.2"/>
</dbReference>
<proteinExistence type="predicted"/>
<organism evidence="3 4">
    <name type="scientific">Candida albicans (strain SC5314 / ATCC MYA-2876)</name>
    <name type="common">Yeast</name>
    <dbReference type="NCBI Taxonomy" id="237561"/>
    <lineage>
        <taxon>Eukaryota</taxon>
        <taxon>Fungi</taxon>
        <taxon>Dikarya</taxon>
        <taxon>Ascomycota</taxon>
        <taxon>Saccharomycotina</taxon>
        <taxon>Pichiomycetes</taxon>
        <taxon>Debaryomycetaceae</taxon>
        <taxon>Candida/Lodderomyces clade</taxon>
        <taxon>Candida</taxon>
    </lineage>
</organism>
<feature type="region of interest" description="Disordered" evidence="1">
    <location>
        <begin position="74"/>
        <end position="103"/>
    </location>
</feature>
<reference evidence="3 4" key="1">
    <citation type="journal article" date="2004" name="Proc. Natl. Acad. Sci. U.S.A.">
        <title>The diploid genome sequence of Candida albicans.</title>
        <authorList>
            <person name="Jones T."/>
            <person name="Federspiel N.A."/>
            <person name="Chibana H."/>
            <person name="Dungan J."/>
            <person name="Kalman S."/>
            <person name="Magee B.B."/>
            <person name="Newport G."/>
            <person name="Thorstenson Y.R."/>
            <person name="Agabian N."/>
            <person name="Magee P.T."/>
            <person name="Davis R.W."/>
            <person name="Scherer S."/>
        </authorList>
    </citation>
    <scope>NUCLEOTIDE SEQUENCE [LARGE SCALE GENOMIC DNA]</scope>
    <source>
        <strain evidence="4">SC5314 / ATCC MYA-2876</strain>
    </source>
</reference>
<evidence type="ECO:0000256" key="1">
    <source>
        <dbReference type="SAM" id="MobiDB-lite"/>
    </source>
</evidence>
<dbReference type="OrthoDB" id="4090363at2759"/>
<dbReference type="InParanoid" id="A0A1D8PI29"/>
<evidence type="ECO:0000313" key="2">
    <source>
        <dbReference type="CGD" id="CAL0000176806"/>
    </source>
</evidence>
<dbReference type="VEuPathDB" id="FungiDB:C2_08260W_A"/>
<dbReference type="AlphaFoldDB" id="A0A1D8PI29"/>
<dbReference type="STRING" id="237561.A0A1D8PI29"/>
<dbReference type="GeneID" id="3642345"/>
<sequence>MPDLFDNIFNKIGTKFTGGKTTHHYGGASQVNTGKWYSYTSSASNNNYWLPRESQTKTPGTQAEEPETVQFKVDRSMSVGSITEDSGAAGAAGDRSRMNSITE</sequence>
<evidence type="ECO:0000313" key="4">
    <source>
        <dbReference type="Proteomes" id="UP000000559"/>
    </source>
</evidence>
<protein>
    <submittedName>
        <fullName evidence="3">Uncharacterized protein</fullName>
    </submittedName>
</protein>
<reference evidence="3 4" key="3">
    <citation type="journal article" date="2013" name="Genome Biol.">
        <title>Assembly of a phased diploid Candida albicans genome facilitates allele-specific measurements and provides a simple model for repeat and indel structure.</title>
        <authorList>
            <person name="Muzzey D."/>
            <person name="Schwartz K."/>
            <person name="Weissman J.S."/>
            <person name="Sherlock G."/>
        </authorList>
    </citation>
    <scope>NUCLEOTIDE SEQUENCE [LARGE SCALE GENOMIC DNA]</scope>
    <source>
        <strain evidence="4">SC5314 / ATCC MYA-2876</strain>
    </source>
</reference>
<name>A0A1D8PI29_CANAL</name>
<evidence type="ECO:0000313" key="3">
    <source>
        <dbReference type="EMBL" id="AOW27817.1"/>
    </source>
</evidence>
<accession>A0A1D8PI29</accession>
<dbReference type="Proteomes" id="UP000000559">
    <property type="component" value="Chromosome 2"/>
</dbReference>